<evidence type="ECO:0000256" key="1">
    <source>
        <dbReference type="RuleBase" id="RU004273"/>
    </source>
</evidence>
<accession>A0A914W493</accession>
<dbReference type="PROSITE" id="PS00125">
    <property type="entry name" value="SER_THR_PHOSPHATASE"/>
    <property type="match status" value="1"/>
</dbReference>
<keyword evidence="1" id="KW-0378">Hydrolase</keyword>
<comment type="catalytic activity">
    <reaction evidence="1">
        <text>O-phospho-L-threonyl-[protein] + H2O = L-threonyl-[protein] + phosphate</text>
        <dbReference type="Rhea" id="RHEA:47004"/>
        <dbReference type="Rhea" id="RHEA-COMP:11060"/>
        <dbReference type="Rhea" id="RHEA-COMP:11605"/>
        <dbReference type="ChEBI" id="CHEBI:15377"/>
        <dbReference type="ChEBI" id="CHEBI:30013"/>
        <dbReference type="ChEBI" id="CHEBI:43474"/>
        <dbReference type="ChEBI" id="CHEBI:61977"/>
        <dbReference type="EC" id="3.1.3.16"/>
    </reaction>
</comment>
<dbReference type="AlphaFoldDB" id="A0A914W493"/>
<dbReference type="WBParaSite" id="PSAMB.scaffold3137size19520.g20475.t1">
    <property type="protein sequence ID" value="PSAMB.scaffold3137size19520.g20475.t1"/>
    <property type="gene ID" value="PSAMB.scaffold3137size19520.g20475"/>
</dbReference>
<name>A0A914W493_9BILA</name>
<dbReference type="EC" id="3.1.3.16" evidence="1"/>
<dbReference type="InterPro" id="IPR029052">
    <property type="entry name" value="Metallo-depent_PP-like"/>
</dbReference>
<comment type="similarity">
    <text evidence="1">Belongs to the PPP phosphatase family.</text>
</comment>
<dbReference type="SUPFAM" id="SSF56300">
    <property type="entry name" value="Metallo-dependent phosphatases"/>
    <property type="match status" value="1"/>
</dbReference>
<evidence type="ECO:0000313" key="3">
    <source>
        <dbReference type="Proteomes" id="UP000887566"/>
    </source>
</evidence>
<dbReference type="SUPFAM" id="SSF47473">
    <property type="entry name" value="EF-hand"/>
    <property type="match status" value="1"/>
</dbReference>
<reference evidence="4" key="1">
    <citation type="submission" date="2022-11" db="UniProtKB">
        <authorList>
            <consortium name="WormBaseParasite"/>
        </authorList>
    </citation>
    <scope>IDENTIFICATION</scope>
</reference>
<feature type="domain" description="Serine/threonine specific protein phosphatases" evidence="2">
    <location>
        <begin position="573"/>
        <end position="578"/>
    </location>
</feature>
<dbReference type="PANTHER" id="PTHR11668">
    <property type="entry name" value="SERINE/THREONINE PROTEIN PHOSPHATASE"/>
    <property type="match status" value="1"/>
</dbReference>
<keyword evidence="3" id="KW-1185">Reference proteome</keyword>
<organism evidence="3 4">
    <name type="scientific">Plectus sambesii</name>
    <dbReference type="NCBI Taxonomy" id="2011161"/>
    <lineage>
        <taxon>Eukaryota</taxon>
        <taxon>Metazoa</taxon>
        <taxon>Ecdysozoa</taxon>
        <taxon>Nematoda</taxon>
        <taxon>Chromadorea</taxon>
        <taxon>Plectida</taxon>
        <taxon>Plectina</taxon>
        <taxon>Plectoidea</taxon>
        <taxon>Plectidae</taxon>
        <taxon>Plectus</taxon>
    </lineage>
</organism>
<dbReference type="GO" id="GO:0005634">
    <property type="term" value="C:nucleus"/>
    <property type="evidence" value="ECO:0007669"/>
    <property type="project" value="TreeGrafter"/>
</dbReference>
<dbReference type="GO" id="GO:0005737">
    <property type="term" value="C:cytoplasm"/>
    <property type="evidence" value="ECO:0007669"/>
    <property type="project" value="TreeGrafter"/>
</dbReference>
<dbReference type="PANTHER" id="PTHR11668:SF496">
    <property type="entry name" value="SERINE_THREONINE-PROTEIN PHOSPHATASE"/>
    <property type="match status" value="1"/>
</dbReference>
<dbReference type="InterPro" id="IPR004843">
    <property type="entry name" value="Calcineurin-like_PHP"/>
</dbReference>
<dbReference type="CDD" id="cd00144">
    <property type="entry name" value="MPP_PPP_family"/>
    <property type="match status" value="1"/>
</dbReference>
<proteinExistence type="inferred from homology"/>
<protein>
    <recommendedName>
        <fullName evidence="1">Serine/threonine-protein phosphatase</fullName>
        <ecNumber evidence="1">3.1.3.16</ecNumber>
    </recommendedName>
</protein>
<dbReference type="SMART" id="SM00156">
    <property type="entry name" value="PP2Ac"/>
    <property type="match status" value="1"/>
</dbReference>
<dbReference type="Pfam" id="PF00149">
    <property type="entry name" value="Metallophos"/>
    <property type="match status" value="1"/>
</dbReference>
<sequence>MYRALCMFTHDHLYLVRVRKSDHCSKESDNFWLIELDSYSPENVRKAILQDFPKVDENKCKISGISKVEFSRLESAGKQYVTIFVVVQVPNDQFKSFMPDQENWKWYMFSDISAMIASGKMTKCVLDVLKCVENGSLTPLSAIEEETFDGGEVVKQLQEKELSEVQKTLVLEAHFGMKELVLLYETFLALVWPQTRMSFEQFCIFFDNVAFRSGDNLKNLFRAFDYRCEKVLSFADFVVGLAVIQPGTPHGPKSTGEQRTRYVFRYYCGESATSKRNACLSSEEFGAMLADVNRAKSISKQRSPLIDPENQSIDNLDLKKFLTMVGTLKIRGTSSLLRLAESTIQRLRDSTAAMFVSTRKRPLDTTTTTATTESQTDEKRMKKEEDYSIAYHSVRLTQSGMVHHEPLINQSDSDVSQSSKLAFGASSQIIDDEDVVSVNHAKEMLNGLHYFEKPFDVRGKNGSERKAAYSWHKADKKGIAKGFIQLCQAVMPVLEGERRCLQLDAPAVVLGDIHGKYDDLMQFEARVWPLGLSLCSSRILLLGDFVDRGPHGFEVIAYLFAQKLMYPDKIFLLRGNHELRKTQHNHTFRKECDQKFGNHYGPQVWSVANDVFDRMPIAAVVDNKIFCVHGGVPEQHLYAGHSSITDAIESLPVCLHSDKIDENSLAWQVMWNDPLPCEMRMLTALDSNGFGANDKRGGAVRVFSADALERFLRAHGFSHMIRAHQVQEKGFKLEHSASLLTVFSSSYYCGMKNEASCVLVENHKLRVITIARNSL</sequence>
<dbReference type="Proteomes" id="UP000887566">
    <property type="component" value="Unplaced"/>
</dbReference>
<dbReference type="GO" id="GO:0004722">
    <property type="term" value="F:protein serine/threonine phosphatase activity"/>
    <property type="evidence" value="ECO:0007669"/>
    <property type="project" value="UniProtKB-EC"/>
</dbReference>
<evidence type="ECO:0000313" key="4">
    <source>
        <dbReference type="WBParaSite" id="PSAMB.scaffold3137size19520.g20475.t1"/>
    </source>
</evidence>
<dbReference type="Gene3D" id="3.60.21.10">
    <property type="match status" value="1"/>
</dbReference>
<dbReference type="InterPro" id="IPR006186">
    <property type="entry name" value="Ser/Thr-sp_prot-phosphatase"/>
</dbReference>
<dbReference type="InterPro" id="IPR011992">
    <property type="entry name" value="EF-hand-dom_pair"/>
</dbReference>
<evidence type="ECO:0000259" key="2">
    <source>
        <dbReference type="PROSITE" id="PS00125"/>
    </source>
</evidence>
<dbReference type="Gene3D" id="1.10.238.10">
    <property type="entry name" value="EF-hand"/>
    <property type="match status" value="1"/>
</dbReference>
<dbReference type="InterPro" id="IPR050341">
    <property type="entry name" value="PP1_catalytic_subunit"/>
</dbReference>
<dbReference type="PRINTS" id="PR00114">
    <property type="entry name" value="STPHPHTASE"/>
</dbReference>